<evidence type="ECO:0000256" key="1">
    <source>
        <dbReference type="ARBA" id="ARBA00005230"/>
    </source>
</evidence>
<geneLocation type="plasmid" evidence="9">
    <name>pkb14400_3</name>
</geneLocation>
<dbReference type="EMBL" id="CP014677">
    <property type="protein sequence ID" value="AOX18867.1"/>
    <property type="molecule type" value="Genomic_DNA"/>
</dbReference>
<comment type="similarity">
    <text evidence="1">Belongs to the CcdB toxin family.</text>
</comment>
<organism evidence="8 9">
    <name type="scientific">Kozakia baliensis</name>
    <dbReference type="NCBI Taxonomy" id="153496"/>
    <lineage>
        <taxon>Bacteria</taxon>
        <taxon>Pseudomonadati</taxon>
        <taxon>Pseudomonadota</taxon>
        <taxon>Alphaproteobacteria</taxon>
        <taxon>Acetobacterales</taxon>
        <taxon>Acetobacteraceae</taxon>
        <taxon>Kozakia</taxon>
    </lineage>
</organism>
<dbReference type="InterPro" id="IPR002712">
    <property type="entry name" value="CcdB"/>
</dbReference>
<reference evidence="8 9" key="1">
    <citation type="journal article" date="2016" name="Microb. Cell Fact.">
        <title>Dissection of exopolysaccharide biosynthesis in Kozakia baliensis.</title>
        <authorList>
            <person name="Brandt J.U."/>
            <person name="Jakob F."/>
            <person name="Behr J."/>
            <person name="Geissler A.J."/>
            <person name="Vogel R.F."/>
        </authorList>
    </citation>
    <scope>NUCLEOTIDE SEQUENCE [LARGE SCALE GENOMIC DNA]</scope>
    <source>
        <strain evidence="8 9">DSM 14400</strain>
        <plasmid evidence="9">Plasmid pkb14400_3</plasmid>
    </source>
</reference>
<dbReference type="SUPFAM" id="SSF50118">
    <property type="entry name" value="Cell growth inhibitor/plasmid maintenance toxic component"/>
    <property type="match status" value="1"/>
</dbReference>
<dbReference type="KEGG" id="kba:A0U89_16200"/>
<proteinExistence type="inferred from homology"/>
<dbReference type="GO" id="GO:0008657">
    <property type="term" value="F:DNA topoisomerase type II (double strand cut, ATP-hydrolyzing) inhibitor activity"/>
    <property type="evidence" value="ECO:0007669"/>
    <property type="project" value="InterPro"/>
</dbReference>
<keyword evidence="4" id="KW-0805">Transcription regulation</keyword>
<evidence type="ECO:0000256" key="6">
    <source>
        <dbReference type="ARBA" id="ARBA00029628"/>
    </source>
</evidence>
<dbReference type="Proteomes" id="UP000179145">
    <property type="component" value="Plasmid pKB14400_3"/>
</dbReference>
<dbReference type="Pfam" id="PF01845">
    <property type="entry name" value="CcdB"/>
    <property type="match status" value="1"/>
</dbReference>
<evidence type="ECO:0000256" key="7">
    <source>
        <dbReference type="ARBA" id="ARBA00033135"/>
    </source>
</evidence>
<keyword evidence="3" id="KW-0678">Repressor</keyword>
<keyword evidence="5" id="KW-0804">Transcription</keyword>
<evidence type="ECO:0000256" key="4">
    <source>
        <dbReference type="ARBA" id="ARBA00023015"/>
    </source>
</evidence>
<evidence type="ECO:0000256" key="5">
    <source>
        <dbReference type="ARBA" id="ARBA00023163"/>
    </source>
</evidence>
<dbReference type="GO" id="GO:0006276">
    <property type="term" value="P:plasmid maintenance"/>
    <property type="evidence" value="ECO:0007669"/>
    <property type="project" value="InterPro"/>
</dbReference>
<evidence type="ECO:0000313" key="9">
    <source>
        <dbReference type="Proteomes" id="UP000179145"/>
    </source>
</evidence>
<dbReference type="Gene3D" id="2.30.30.110">
    <property type="match status" value="1"/>
</dbReference>
<protein>
    <recommendedName>
        <fullName evidence="2">Toxin CcdB</fullName>
    </recommendedName>
    <alternativeName>
        <fullName evidence="7">Cytotoxic protein CcdB</fullName>
    </alternativeName>
    <alternativeName>
        <fullName evidence="6">Protein LetD</fullName>
    </alternativeName>
</protein>
<gene>
    <name evidence="8" type="ORF">A0U89_16200</name>
</gene>
<keyword evidence="9" id="KW-1185">Reference proteome</keyword>
<keyword evidence="8" id="KW-0614">Plasmid</keyword>
<evidence type="ECO:0000313" key="8">
    <source>
        <dbReference type="EMBL" id="AOX18867.1"/>
    </source>
</evidence>
<dbReference type="InterPro" id="IPR011067">
    <property type="entry name" value="Plasmid_toxin/cell-grow_inhib"/>
</dbReference>
<accession>A0A1D8UZ74</accession>
<dbReference type="AlphaFoldDB" id="A0A1D8UZ74"/>
<name>A0A1D8UZ74_9PROT</name>
<evidence type="ECO:0000256" key="2">
    <source>
        <dbReference type="ARBA" id="ARBA00015075"/>
    </source>
</evidence>
<evidence type="ECO:0000256" key="3">
    <source>
        <dbReference type="ARBA" id="ARBA00022491"/>
    </source>
</evidence>
<sequence length="97" mass="10383">MIACLFCHAAESAFSGLVLDVLADLGTPVVVPLLPKETAPKLAKWPNPVFIVDDRSFVIAAQFIAAVPGRALKKIVTSLLTHQDEITQALDLLLTGF</sequence>